<evidence type="ECO:0000313" key="4">
    <source>
        <dbReference type="EMBL" id="NEN23587.1"/>
    </source>
</evidence>
<dbReference type="SUPFAM" id="SSF55486">
    <property type="entry name" value="Metalloproteases ('zincins'), catalytic domain"/>
    <property type="match status" value="1"/>
</dbReference>
<dbReference type="Gene3D" id="4.10.1080.10">
    <property type="entry name" value="TSP type-3 repeat"/>
    <property type="match status" value="1"/>
</dbReference>
<sequence>MLTKLLVAISLAILSPVFVFSQSLDSFEPPLVVCPAGEHTGHHYTPPAPEILSRLAMRSADEPCATIEVTYNNFPPGAQVAFQAAVDIWAYSISSSVTIRVTANWTFMGSGLLGSAGSAYVYRNFANAPDNKFYGSALADKIAGYDLAPSQPDITANFNSTQNWYFGTDGEGTWSQYDLMSVVLHELGHGFGFASSASMVAGNGEFGVGSADIPMVYDQLMTQGINGSLLLSLAEGPNLGTAFTGNNVYCNGAHATAANDGVRPRFYAPALFSNSSSLSHLNEFTYLAGSENSLMTPSMGSSEVIHNPGPIALGLLQDLGWDICSGGEPENLPCTAWTHPSPTTKNLQFNNLFGGAPCDYGNGSPFNEIVSTQIVPATAYGVENFIAGGVYTFSICNGPNAGSWIPEFTIVAPNGDVEAFGNGTGCAITWTASQSGTYTLIVNEAGQCGVSNGQLNGYAALTCQSGTALCDPASCETPSLMLNGDEQVCPGQTTTVSLSGASIPPTGGYGIYFHNAELNDGVYISNITFPYTFDNSLNGELPLNGITELDGTYQVSGFVYYDADDFANSICGNAPGGPAITFLTSLAPECGGDPCLSDIENPVALCQNKNVSLNASGFVNINVNQINSGSTDNCEWLDLELSKTNFTCADLGINVVNLTVTDASGNTDFCTAIITVVDGINPSLAAPSNKTVVADVGECSAANVILGNPTWADNCSATVSNNAPAVFPVGTTQVTWTATDQSGNTKTRNQYITVMPDETTTLSIMVDGSTTICQGEIITLSASEGFESYLWSNGETTSAISVNESGLYSVAASLSSECTSDLSESVEITVLPDSDGDGVCDEFDACPNDPLKTEPGACGCGTPDIDSDGDGIADCIDECPNSPLALGDPCDDGDPLTTNDKMTEACTCAGIQMASQIDGLLDWNSICGSREIKIKLYTPETAILLYEYNAMIGETGDYSIPEINSGVYDIYFKVKGYLTKKVASFTVSPGINTLYLGGIIPGDITNTNIVNLNDVSALNLAFGSQNGQESYLQVADYNCDGFINIIDLSIIGQRFGMVGDSAGN</sequence>
<protein>
    <submittedName>
        <fullName evidence="4">HYR domain-containing protein</fullName>
    </submittedName>
</protein>
<dbReference type="RefSeq" id="WP_163284964.1">
    <property type="nucleotide sequence ID" value="NZ_JAAGVY010000012.1"/>
</dbReference>
<organism evidence="4 5">
    <name type="scientific">Cryomorpha ignava</name>
    <dbReference type="NCBI Taxonomy" id="101383"/>
    <lineage>
        <taxon>Bacteria</taxon>
        <taxon>Pseudomonadati</taxon>
        <taxon>Bacteroidota</taxon>
        <taxon>Flavobacteriia</taxon>
        <taxon>Flavobacteriales</taxon>
        <taxon>Cryomorphaceae</taxon>
        <taxon>Cryomorpha</taxon>
    </lineage>
</organism>
<evidence type="ECO:0000256" key="1">
    <source>
        <dbReference type="ARBA" id="ARBA00022737"/>
    </source>
</evidence>
<dbReference type="Gene3D" id="2.60.40.4130">
    <property type="match status" value="1"/>
</dbReference>
<dbReference type="InterPro" id="IPR003410">
    <property type="entry name" value="HYR_dom"/>
</dbReference>
<dbReference type="EMBL" id="JAAGVY010000012">
    <property type="protein sequence ID" value="NEN23587.1"/>
    <property type="molecule type" value="Genomic_DNA"/>
</dbReference>
<dbReference type="Proteomes" id="UP000486602">
    <property type="component" value="Unassembled WGS sequence"/>
</dbReference>
<dbReference type="PROSITE" id="PS50825">
    <property type="entry name" value="HYR"/>
    <property type="match status" value="1"/>
</dbReference>
<dbReference type="InterPro" id="IPR028974">
    <property type="entry name" value="TSP_type-3_rpt"/>
</dbReference>
<name>A0A7K3WPL4_9FLAO</name>
<keyword evidence="5" id="KW-1185">Reference proteome</keyword>
<gene>
    <name evidence="4" type="ORF">G3O08_08745</name>
</gene>
<dbReference type="Pfam" id="PF02494">
    <property type="entry name" value="HYR"/>
    <property type="match status" value="1"/>
</dbReference>
<evidence type="ECO:0000256" key="2">
    <source>
        <dbReference type="SAM" id="SignalP"/>
    </source>
</evidence>
<evidence type="ECO:0000259" key="3">
    <source>
        <dbReference type="PROSITE" id="PS50825"/>
    </source>
</evidence>
<dbReference type="GO" id="GO:0000272">
    <property type="term" value="P:polysaccharide catabolic process"/>
    <property type="evidence" value="ECO:0007669"/>
    <property type="project" value="InterPro"/>
</dbReference>
<accession>A0A7K3WPL4</accession>
<dbReference type="PANTHER" id="PTHR24273:SF32">
    <property type="entry name" value="HYALIN"/>
    <property type="match status" value="1"/>
</dbReference>
<keyword evidence="2" id="KW-0732">Signal</keyword>
<feature type="signal peptide" evidence="2">
    <location>
        <begin position="1"/>
        <end position="21"/>
    </location>
</feature>
<dbReference type="SUPFAM" id="SSF103647">
    <property type="entry name" value="TSP type-3 repeat"/>
    <property type="match status" value="1"/>
</dbReference>
<feature type="chain" id="PRO_5029570890" evidence="2">
    <location>
        <begin position="22"/>
        <end position="1064"/>
    </location>
</feature>
<reference evidence="4 5" key="1">
    <citation type="submission" date="2020-02" db="EMBL/GenBank/DDBJ databases">
        <title>Out from the shadows clarifying the taxonomy of the family Cryomorphaceae and related taxa by utilizing the GTDB taxonomic framework.</title>
        <authorList>
            <person name="Bowman J.P."/>
        </authorList>
    </citation>
    <scope>NUCLEOTIDE SEQUENCE [LARGE SCALE GENOMIC DNA]</scope>
    <source>
        <strain evidence="4 5">QSSC 1-22</strain>
    </source>
</reference>
<dbReference type="Gene3D" id="3.40.390.10">
    <property type="entry name" value="Collagenase (Catalytic Domain)"/>
    <property type="match status" value="1"/>
</dbReference>
<evidence type="ECO:0000313" key="5">
    <source>
        <dbReference type="Proteomes" id="UP000486602"/>
    </source>
</evidence>
<keyword evidence="1" id="KW-0677">Repeat</keyword>
<dbReference type="SUPFAM" id="SSF63446">
    <property type="entry name" value="Type I dockerin domain"/>
    <property type="match status" value="1"/>
</dbReference>
<dbReference type="InterPro" id="IPR024079">
    <property type="entry name" value="MetalloPept_cat_dom_sf"/>
</dbReference>
<dbReference type="GO" id="GO:0005509">
    <property type="term" value="F:calcium ion binding"/>
    <property type="evidence" value="ECO:0007669"/>
    <property type="project" value="InterPro"/>
</dbReference>
<dbReference type="GO" id="GO:0008237">
    <property type="term" value="F:metallopeptidase activity"/>
    <property type="evidence" value="ECO:0007669"/>
    <property type="project" value="InterPro"/>
</dbReference>
<dbReference type="PANTHER" id="PTHR24273">
    <property type="entry name" value="FI04643P-RELATED"/>
    <property type="match status" value="1"/>
</dbReference>
<comment type="caution">
    <text evidence="4">The sequence shown here is derived from an EMBL/GenBank/DDBJ whole genome shotgun (WGS) entry which is preliminary data.</text>
</comment>
<dbReference type="InterPro" id="IPR036439">
    <property type="entry name" value="Dockerin_dom_sf"/>
</dbReference>
<dbReference type="AlphaFoldDB" id="A0A7K3WPL4"/>
<proteinExistence type="predicted"/>
<feature type="domain" description="HYR" evidence="3">
    <location>
        <begin position="677"/>
        <end position="756"/>
    </location>
</feature>